<keyword evidence="3" id="KW-1185">Reference proteome</keyword>
<proteinExistence type="predicted"/>
<accession>A0ABD3A8I8</accession>
<gene>
    <name evidence="2" type="ORF">ACH5RR_012154</name>
</gene>
<sequence>MQSQQEISSNPTLSTENSSTPVFLDTPVTPSNENEPVQLQNIIVEDTNVMRATGEVPKKFNQQNEDGQNLETFQVKKRKMSLKQVVQQTKINFQPTDAPVLPIPPLHFEKFDMEKMKEAAAH</sequence>
<feature type="compositionally biased region" description="Polar residues" evidence="1">
    <location>
        <begin position="1"/>
        <end position="21"/>
    </location>
</feature>
<evidence type="ECO:0000313" key="3">
    <source>
        <dbReference type="Proteomes" id="UP001630127"/>
    </source>
</evidence>
<comment type="caution">
    <text evidence="2">The sequence shown here is derived from an EMBL/GenBank/DDBJ whole genome shotgun (WGS) entry which is preliminary data.</text>
</comment>
<name>A0ABD3A8I8_9GENT</name>
<dbReference type="AlphaFoldDB" id="A0ABD3A8I8"/>
<evidence type="ECO:0000313" key="2">
    <source>
        <dbReference type="EMBL" id="KAL3527498.1"/>
    </source>
</evidence>
<feature type="region of interest" description="Disordered" evidence="1">
    <location>
        <begin position="1"/>
        <end position="35"/>
    </location>
</feature>
<protein>
    <submittedName>
        <fullName evidence="2">Uncharacterized protein</fullName>
    </submittedName>
</protein>
<organism evidence="2 3">
    <name type="scientific">Cinchona calisaya</name>
    <dbReference type="NCBI Taxonomy" id="153742"/>
    <lineage>
        <taxon>Eukaryota</taxon>
        <taxon>Viridiplantae</taxon>
        <taxon>Streptophyta</taxon>
        <taxon>Embryophyta</taxon>
        <taxon>Tracheophyta</taxon>
        <taxon>Spermatophyta</taxon>
        <taxon>Magnoliopsida</taxon>
        <taxon>eudicotyledons</taxon>
        <taxon>Gunneridae</taxon>
        <taxon>Pentapetalae</taxon>
        <taxon>asterids</taxon>
        <taxon>lamiids</taxon>
        <taxon>Gentianales</taxon>
        <taxon>Rubiaceae</taxon>
        <taxon>Cinchonoideae</taxon>
        <taxon>Cinchoneae</taxon>
        <taxon>Cinchona</taxon>
    </lineage>
</organism>
<reference evidence="2 3" key="1">
    <citation type="submission" date="2024-11" db="EMBL/GenBank/DDBJ databases">
        <title>A near-complete genome assembly of Cinchona calisaya.</title>
        <authorList>
            <person name="Lian D.C."/>
            <person name="Zhao X.W."/>
            <person name="Wei L."/>
        </authorList>
    </citation>
    <scope>NUCLEOTIDE SEQUENCE [LARGE SCALE GENOMIC DNA]</scope>
    <source>
        <tissue evidence="2">Nenye</tissue>
    </source>
</reference>
<dbReference type="Proteomes" id="UP001630127">
    <property type="component" value="Unassembled WGS sequence"/>
</dbReference>
<evidence type="ECO:0000256" key="1">
    <source>
        <dbReference type="SAM" id="MobiDB-lite"/>
    </source>
</evidence>
<dbReference type="EMBL" id="JBJUIK010000005">
    <property type="protein sequence ID" value="KAL3527498.1"/>
    <property type="molecule type" value="Genomic_DNA"/>
</dbReference>